<dbReference type="InterPro" id="IPR001763">
    <property type="entry name" value="Rhodanese-like_dom"/>
</dbReference>
<dbReference type="Proteomes" id="UP000663942">
    <property type="component" value="Chromosome"/>
</dbReference>
<name>A0ABX7SJH4_9CAUL</name>
<sequence length="133" mass="14284">MKPLNEVTFVAGQISADDLSDAALAQVKLVVNHRTPHEEPGQPDSAEMTEITARAGMRYVEIPVAGLPDRTAVERTLAAMDSLAPGERILLFCRSGMRSTAAWAMAERLRGAAPDDLRAAALKAGYDLSRLPL</sequence>
<keyword evidence="3" id="KW-1185">Reference proteome</keyword>
<dbReference type="PROSITE" id="PS50206">
    <property type="entry name" value="RHODANESE_3"/>
    <property type="match status" value="1"/>
</dbReference>
<dbReference type="InterPro" id="IPR029021">
    <property type="entry name" value="Prot-tyrosine_phosphatase-like"/>
</dbReference>
<reference evidence="2 3" key="1">
    <citation type="submission" date="2020-09" db="EMBL/GenBank/DDBJ databases">
        <title>Brevundimonas sp. LVF1 isolated from an oligotrophic pond in Goettingen, Germany.</title>
        <authorList>
            <person name="Friedrich I."/>
            <person name="Klassen A."/>
            <person name="Neubauer H."/>
            <person name="Schneider D."/>
            <person name="Hertel R."/>
            <person name="Daniel R."/>
        </authorList>
    </citation>
    <scope>NUCLEOTIDE SEQUENCE [LARGE SCALE GENOMIC DNA]</scope>
    <source>
        <strain evidence="2 3">LVF1</strain>
    </source>
</reference>
<accession>A0ABX7SJH4</accession>
<evidence type="ECO:0000313" key="3">
    <source>
        <dbReference type="Proteomes" id="UP000663942"/>
    </source>
</evidence>
<gene>
    <name evidence="2" type="ORF">IFE19_10575</name>
</gene>
<evidence type="ECO:0000259" key="1">
    <source>
        <dbReference type="PROSITE" id="PS50206"/>
    </source>
</evidence>
<feature type="domain" description="Rhodanese" evidence="1">
    <location>
        <begin position="68"/>
        <end position="109"/>
    </location>
</feature>
<proteinExistence type="predicted"/>
<evidence type="ECO:0000313" key="2">
    <source>
        <dbReference type="EMBL" id="QTC86598.1"/>
    </source>
</evidence>
<dbReference type="RefSeq" id="WP_207822110.1">
    <property type="nucleotide sequence ID" value="NZ_CP062006.1"/>
</dbReference>
<dbReference type="EMBL" id="CP062006">
    <property type="protein sequence ID" value="QTC86598.1"/>
    <property type="molecule type" value="Genomic_DNA"/>
</dbReference>
<dbReference type="InterPro" id="IPR005939">
    <property type="entry name" value="BLH_phosphatase-like"/>
</dbReference>
<protein>
    <submittedName>
        <fullName evidence="2">TIGR01244 family phosphatase</fullName>
    </submittedName>
</protein>
<organism evidence="2 3">
    <name type="scientific">Brevundimonas pondensis</name>
    <dbReference type="NCBI Taxonomy" id="2774189"/>
    <lineage>
        <taxon>Bacteria</taxon>
        <taxon>Pseudomonadati</taxon>
        <taxon>Pseudomonadota</taxon>
        <taxon>Alphaproteobacteria</taxon>
        <taxon>Caulobacterales</taxon>
        <taxon>Caulobacteraceae</taxon>
        <taxon>Brevundimonas</taxon>
    </lineage>
</organism>
<dbReference type="Pfam" id="PF04273">
    <property type="entry name" value="BLH_phosphatase"/>
    <property type="match status" value="1"/>
</dbReference>
<dbReference type="Gene3D" id="3.90.190.10">
    <property type="entry name" value="Protein tyrosine phosphatase superfamily"/>
    <property type="match status" value="1"/>
</dbReference>